<proteinExistence type="predicted"/>
<name>A0A8J7Z7I2_9CYAN</name>
<dbReference type="Proteomes" id="UP000646053">
    <property type="component" value="Unassembled WGS sequence"/>
</dbReference>
<dbReference type="GO" id="GO:0004672">
    <property type="term" value="F:protein kinase activity"/>
    <property type="evidence" value="ECO:0007669"/>
    <property type="project" value="InterPro"/>
</dbReference>
<dbReference type="Gene3D" id="3.90.1200.10">
    <property type="match status" value="1"/>
</dbReference>
<dbReference type="RefSeq" id="WP_162424872.1">
    <property type="nucleotide sequence ID" value="NZ_WVIE01000028.1"/>
</dbReference>
<dbReference type="EMBL" id="WVIE01000028">
    <property type="protein sequence ID" value="NDJ19346.1"/>
    <property type="molecule type" value="Genomic_DNA"/>
</dbReference>
<reference evidence="2" key="1">
    <citation type="submission" date="2019-12" db="EMBL/GenBank/DDBJ databases">
        <title>High-Quality draft genome sequences of three cyanobacteria isolated from the limestone walls of the Old Cathedral of Coimbra.</title>
        <authorList>
            <person name="Tiago I."/>
            <person name="Soares F."/>
            <person name="Portugal A."/>
        </authorList>
    </citation>
    <scope>NUCLEOTIDE SEQUENCE</scope>
    <source>
        <strain evidence="2">A</strain>
    </source>
</reference>
<evidence type="ECO:0000259" key="1">
    <source>
        <dbReference type="PROSITE" id="PS50011"/>
    </source>
</evidence>
<organism evidence="2 3">
    <name type="scientific">Myxacorys almedinensis A</name>
    <dbReference type="NCBI Taxonomy" id="2690445"/>
    <lineage>
        <taxon>Bacteria</taxon>
        <taxon>Bacillati</taxon>
        <taxon>Cyanobacteriota</taxon>
        <taxon>Cyanophyceae</taxon>
        <taxon>Leptolyngbyales</taxon>
        <taxon>Leptolyngbyaceae</taxon>
        <taxon>Myxacorys</taxon>
        <taxon>Myxacorys almedinensis</taxon>
    </lineage>
</organism>
<dbReference type="PROSITE" id="PS50011">
    <property type="entry name" value="PROTEIN_KINASE_DOM"/>
    <property type="match status" value="1"/>
</dbReference>
<comment type="caution">
    <text evidence="2">The sequence shown here is derived from an EMBL/GenBank/DDBJ whole genome shotgun (WGS) entry which is preliminary data.</text>
</comment>
<evidence type="ECO:0000313" key="3">
    <source>
        <dbReference type="Proteomes" id="UP000646053"/>
    </source>
</evidence>
<sequence length="370" mass="41910">MSDPPTHYPSLIAVAERFASGGAIAAVEAFGSGNINDTFLATVEGTSHLPFVLQRINTRVFRRPQLVMKNMSIFTRHVRDRLQHSPLSRRWEVPRVLLTTEERDHWVEADGSVWRAISFIDGSESFDAMHDVDHATEVGYALGTFHNLISDLSPAQLADTLEGFHITPLYLQHYDRVVAKTAVNLSPEVRYGLEFVRDRASWCAVLETAKTQGKLPLRLMHGDPKVNNVMFDRATGKAVSMIDLDTVKPGLVHYDIGDCLRSGCNPIGEETEQWETVYFEPDLCEGILRGYLSVAQDFLTDSDYDYLFDAIRLIAFELGLRFFTDYLAGNVYFKVKHPDHNLLRALVQFQLTQSIEFQETAIRALIQDLR</sequence>
<dbReference type="PANTHER" id="PTHR21064:SF5">
    <property type="entry name" value="SLR1880 PROTEIN"/>
    <property type="match status" value="1"/>
</dbReference>
<dbReference type="InterPro" id="IPR000719">
    <property type="entry name" value="Prot_kinase_dom"/>
</dbReference>
<keyword evidence="3" id="KW-1185">Reference proteome</keyword>
<evidence type="ECO:0000313" key="2">
    <source>
        <dbReference type="EMBL" id="NDJ19346.1"/>
    </source>
</evidence>
<dbReference type="InterPro" id="IPR011009">
    <property type="entry name" value="Kinase-like_dom_sf"/>
</dbReference>
<accession>A0A8J7Z7I2</accession>
<dbReference type="InterPro" id="IPR002575">
    <property type="entry name" value="Aminoglycoside_PTrfase"/>
</dbReference>
<feature type="domain" description="Protein kinase" evidence="1">
    <location>
        <begin position="24"/>
        <end position="370"/>
    </location>
</feature>
<gene>
    <name evidence="2" type="ORF">GS601_18955</name>
</gene>
<dbReference type="Pfam" id="PF01636">
    <property type="entry name" value="APH"/>
    <property type="match status" value="1"/>
</dbReference>
<dbReference type="AlphaFoldDB" id="A0A8J7Z7I2"/>
<dbReference type="InterPro" id="IPR050249">
    <property type="entry name" value="Pseudomonas-type_ThrB"/>
</dbReference>
<dbReference type="GO" id="GO:0005524">
    <property type="term" value="F:ATP binding"/>
    <property type="evidence" value="ECO:0007669"/>
    <property type="project" value="InterPro"/>
</dbReference>
<dbReference type="SUPFAM" id="SSF56112">
    <property type="entry name" value="Protein kinase-like (PK-like)"/>
    <property type="match status" value="1"/>
</dbReference>
<protein>
    <submittedName>
        <fullName evidence="2">Phosphotransferase</fullName>
    </submittedName>
</protein>
<dbReference type="PANTHER" id="PTHR21064">
    <property type="entry name" value="AMINOGLYCOSIDE PHOSPHOTRANSFERASE DOMAIN-CONTAINING PROTEIN-RELATED"/>
    <property type="match status" value="1"/>
</dbReference>